<reference evidence="2" key="1">
    <citation type="submission" date="2020-11" db="EMBL/GenBank/DDBJ databases">
        <authorList>
            <person name="Tran Van P."/>
        </authorList>
    </citation>
    <scope>NUCLEOTIDE SEQUENCE</scope>
</reference>
<dbReference type="EMBL" id="OB797603">
    <property type="protein sequence ID" value="CAD7434455.1"/>
    <property type="molecule type" value="Genomic_DNA"/>
</dbReference>
<accession>A0A7R9EI55</accession>
<gene>
    <name evidence="2" type="ORF">TMSB3V08_LOCUS11106</name>
</gene>
<evidence type="ECO:0000256" key="1">
    <source>
        <dbReference type="SAM" id="MobiDB-lite"/>
    </source>
</evidence>
<sequence>MIVGIADRSCSPSSSRTGLLVTSD</sequence>
<evidence type="ECO:0000313" key="2">
    <source>
        <dbReference type="EMBL" id="CAD7434455.1"/>
    </source>
</evidence>
<dbReference type="AlphaFoldDB" id="A0A7R9EI55"/>
<name>A0A7R9EI55_9NEOP</name>
<proteinExistence type="predicted"/>
<organism evidence="2">
    <name type="scientific">Timema monikensis</name>
    <dbReference type="NCBI Taxonomy" id="170555"/>
    <lineage>
        <taxon>Eukaryota</taxon>
        <taxon>Metazoa</taxon>
        <taxon>Ecdysozoa</taxon>
        <taxon>Arthropoda</taxon>
        <taxon>Hexapoda</taxon>
        <taxon>Insecta</taxon>
        <taxon>Pterygota</taxon>
        <taxon>Neoptera</taxon>
        <taxon>Polyneoptera</taxon>
        <taxon>Phasmatodea</taxon>
        <taxon>Timematodea</taxon>
        <taxon>Timematoidea</taxon>
        <taxon>Timematidae</taxon>
        <taxon>Timema</taxon>
    </lineage>
</organism>
<protein>
    <submittedName>
        <fullName evidence="2">Uncharacterized protein</fullName>
    </submittedName>
</protein>
<feature type="compositionally biased region" description="Polar residues" evidence="1">
    <location>
        <begin position="10"/>
        <end position="24"/>
    </location>
</feature>
<feature type="region of interest" description="Disordered" evidence="1">
    <location>
        <begin position="1"/>
        <end position="24"/>
    </location>
</feature>